<name>A0AAI7ZHZ8_XANAC</name>
<dbReference type="EMBL" id="AE008923">
    <property type="protein sequence ID" value="AAM38466.1"/>
    <property type="molecule type" value="Genomic_DNA"/>
</dbReference>
<evidence type="ECO:0000313" key="1">
    <source>
        <dbReference type="EMBL" id="AAM38466.1"/>
    </source>
</evidence>
<organism evidence="1 2">
    <name type="scientific">Xanthomonas axonopodis pv. citri (strain 306)</name>
    <dbReference type="NCBI Taxonomy" id="190486"/>
    <lineage>
        <taxon>Bacteria</taxon>
        <taxon>Pseudomonadati</taxon>
        <taxon>Pseudomonadota</taxon>
        <taxon>Gammaproteobacteria</taxon>
        <taxon>Lysobacterales</taxon>
        <taxon>Lysobacteraceae</taxon>
        <taxon>Xanthomonas</taxon>
    </lineage>
</organism>
<sequence>MTSHDERFLQRSERRGREGCMRSRGSIKRFIRTHACCFPLTAQRADTLLHATSQRSGLRSMRACRPALSALHALSSDAQPLVFGARSCSLYECAVMSLDARCETALAYHGRRPATENPLDAQDRARGHGCVLRVRGAA</sequence>
<gene>
    <name evidence="1" type="ordered locus">XAC3624</name>
</gene>
<dbReference type="KEGG" id="xac:XAC3624"/>
<evidence type="ECO:0000313" key="2">
    <source>
        <dbReference type="Proteomes" id="UP000000576"/>
    </source>
</evidence>
<dbReference type="Proteomes" id="UP000000576">
    <property type="component" value="Chromosome"/>
</dbReference>
<proteinExistence type="predicted"/>
<accession>A0AAI7ZHZ8</accession>
<dbReference type="AlphaFoldDB" id="A0AAI7ZHZ8"/>
<protein>
    <submittedName>
        <fullName evidence="1">Uncharacterized protein</fullName>
    </submittedName>
</protein>
<reference evidence="1 2" key="1">
    <citation type="journal article" date="2002" name="Nature">
        <title>Comparison of the genomes of two Xanthomonas pathogens with differing host specificities.</title>
        <authorList>
            <person name="da Silva A.C."/>
            <person name="Ferro J.A."/>
            <person name="Reinach F.C."/>
            <person name="Farah C.S."/>
            <person name="Furlan L.R."/>
            <person name="Quaggio R.B."/>
            <person name="Monteiro-Vitorello C.B."/>
            <person name="Van Sluys M.A."/>
            <person name="Almeida N.F."/>
            <person name="Alves L.M."/>
            <person name="do Amaral A.M."/>
            <person name="Bertolini M.C."/>
            <person name="Camargo L.E."/>
            <person name="Camarotte G."/>
            <person name="Cannavan F."/>
            <person name="Cardozo J."/>
            <person name="Chambergo F."/>
            <person name="Ciapina L.P."/>
            <person name="Cicarelli R.M."/>
            <person name="Coutinho L.L."/>
            <person name="Cursino-Santos J.R."/>
            <person name="El-Dorry H."/>
            <person name="Faria J.B."/>
            <person name="Ferreira A.J."/>
            <person name="Ferreira R.C."/>
            <person name="Ferro M.I."/>
            <person name="Formighieri E.F."/>
            <person name="Franco M.C."/>
            <person name="Greggio C.C."/>
            <person name="Gruber A."/>
            <person name="Katsuyama A.M."/>
            <person name="Kishi L.T."/>
            <person name="Leite R.P."/>
            <person name="Lemos E.G."/>
            <person name="Lemos M.V."/>
            <person name="Locali E.C."/>
            <person name="Machado M.A."/>
            <person name="Madeira A.M."/>
            <person name="Martinez-Rossi N.M."/>
            <person name="Martins E.C."/>
            <person name="Meidanis J."/>
            <person name="Menck C.F."/>
            <person name="Miyaki C.Y."/>
            <person name="Moon D.H."/>
            <person name="Moreira L.M."/>
            <person name="Novo M.T."/>
            <person name="Okura V.K."/>
            <person name="Oliveira M.C."/>
            <person name="Oliveira V.R."/>
            <person name="Pereira H.A."/>
            <person name="Rossi A."/>
            <person name="Sena J.A."/>
            <person name="Silva C."/>
            <person name="de Souza R.F."/>
            <person name="Spinola L.A."/>
            <person name="Takita M.A."/>
            <person name="Tamura R.E."/>
            <person name="Teixeira E.C."/>
            <person name="Tezza R.I."/>
            <person name="Trindade dos Santos M."/>
            <person name="Truffi D."/>
            <person name="Tsai S.M."/>
            <person name="White F.F."/>
            <person name="Setubal J.C."/>
            <person name="Kitajima J.P."/>
        </authorList>
    </citation>
    <scope>NUCLEOTIDE SEQUENCE [LARGE SCALE GENOMIC DNA]</scope>
    <source>
        <strain evidence="1 2">306</strain>
    </source>
</reference>